<dbReference type="GO" id="GO:0005044">
    <property type="term" value="F:scavenger receptor activity"/>
    <property type="evidence" value="ECO:0007669"/>
    <property type="project" value="TreeGrafter"/>
</dbReference>
<evidence type="ECO:0000256" key="9">
    <source>
        <dbReference type="ARBA" id="ARBA00023136"/>
    </source>
</evidence>
<evidence type="ECO:0000256" key="12">
    <source>
        <dbReference type="ARBA" id="ARBA00023180"/>
    </source>
</evidence>
<dbReference type="InterPro" id="IPR002159">
    <property type="entry name" value="CD36_fam"/>
</dbReference>
<evidence type="ECO:0000256" key="13">
    <source>
        <dbReference type="ARBA" id="ARBA00040646"/>
    </source>
</evidence>
<dbReference type="PANTHER" id="PTHR11923:SF69">
    <property type="entry name" value="SENSORY NEURON MEMBRANE PROTEIN 1"/>
    <property type="match status" value="1"/>
</dbReference>
<evidence type="ECO:0000256" key="6">
    <source>
        <dbReference type="ARBA" id="ARBA00022692"/>
    </source>
</evidence>
<evidence type="ECO:0000313" key="15">
    <source>
        <dbReference type="EMBL" id="QGW50716.1"/>
    </source>
</evidence>
<feature type="transmembrane region" description="Helical" evidence="14">
    <location>
        <begin position="483"/>
        <end position="504"/>
    </location>
</feature>
<evidence type="ECO:0000256" key="1">
    <source>
        <dbReference type="ARBA" id="ARBA00003156"/>
    </source>
</evidence>
<dbReference type="PANTHER" id="PTHR11923">
    <property type="entry name" value="SCAVENGER RECEPTOR CLASS B TYPE-1 SR-B1"/>
    <property type="match status" value="1"/>
</dbReference>
<evidence type="ECO:0000256" key="14">
    <source>
        <dbReference type="SAM" id="Phobius"/>
    </source>
</evidence>
<evidence type="ECO:0000256" key="2">
    <source>
        <dbReference type="ARBA" id="ARBA00004651"/>
    </source>
</evidence>
<dbReference type="AlphaFoldDB" id="A0A7D0TCU5"/>
<dbReference type="GO" id="GO:0005737">
    <property type="term" value="C:cytoplasm"/>
    <property type="evidence" value="ECO:0007669"/>
    <property type="project" value="TreeGrafter"/>
</dbReference>
<evidence type="ECO:0000256" key="3">
    <source>
        <dbReference type="ARBA" id="ARBA00010532"/>
    </source>
</evidence>
<evidence type="ECO:0000256" key="5">
    <source>
        <dbReference type="ARBA" id="ARBA00022606"/>
    </source>
</evidence>
<dbReference type="PRINTS" id="PR01609">
    <property type="entry name" value="CD36FAMILY"/>
</dbReference>
<sequence>MKIPLNHKKICLISVCSIIFAIINGNFIFPNILKWILKRNVQLRPGSQMRPLFENIPFPLNFKVFIFNITNSDDILLGAKPKLNEIGPFVFEEWKFRENIVDDDKMDTVTYTMKNKFIFRPDLSKGLTGDEIVTVPNLVMFSAINSVKRYRFEMMPFVTKAMSLIFNEPKSVFLTSSVMDLLFNGIAFNCDANDFAAKAVCESIKSEGDGQGVRVINETYLSISMLGHKNNTSIGRFTVYRGIKNFKDLGRILMVNGERIQSVWDGDDCNRYHGTDSTIFPPFLKPDDGLWSFTPDMCMSLKAHFVRKSSYAGLPTSFYSLDFGDFKNQPDKHCFCQNVPGNGCPPKGTIDLMPCVASPIYGLTFIELKNDLWDCSIVILGSKPHFLDADEELLQNIEGLMPNRSAHDIFVNFEATTGTPLAAAKRLQFSIEMEPIEEFDWMSKLPNSRLLPIIWIEESIQLNKTYTNLLKYQLFLPKEINVVAMWIGIVGGSVILLISGAFLCMEHFKTASVRVTQDADKRSVGNIKRFSGNVTELSIDEK</sequence>
<keyword evidence="7" id="KW-0552">Olfaction</keyword>
<keyword evidence="11" id="KW-0675">Receptor</keyword>
<comment type="function">
    <text evidence="1">Plays an olfactory role that is not restricted to pheromone sensitivity.</text>
</comment>
<evidence type="ECO:0000256" key="8">
    <source>
        <dbReference type="ARBA" id="ARBA00022989"/>
    </source>
</evidence>
<keyword evidence="5" id="KW-0716">Sensory transduction</keyword>
<reference evidence="15" key="1">
    <citation type="submission" date="2019-07" db="EMBL/GenBank/DDBJ databases">
        <title>Identification and Expression Pattern of Chemosensory Genes from the Transcriptome of the Propsilocerus akamusi.</title>
        <authorList>
            <person name="Yan C."/>
            <person name="Pan L."/>
        </authorList>
    </citation>
    <scope>NUCLEOTIDE SEQUENCE</scope>
</reference>
<dbReference type="EMBL" id="MN133043">
    <property type="protein sequence ID" value="QGW50716.1"/>
    <property type="molecule type" value="mRNA"/>
</dbReference>
<proteinExistence type="evidence at transcript level"/>
<protein>
    <recommendedName>
        <fullName evidence="13">Sensory neuron membrane protein 1</fullName>
    </recommendedName>
</protein>
<feature type="transmembrane region" description="Helical" evidence="14">
    <location>
        <begin position="12"/>
        <end position="37"/>
    </location>
</feature>
<dbReference type="GO" id="GO:0007608">
    <property type="term" value="P:sensory perception of smell"/>
    <property type="evidence" value="ECO:0007669"/>
    <property type="project" value="UniProtKB-KW"/>
</dbReference>
<evidence type="ECO:0000256" key="11">
    <source>
        <dbReference type="ARBA" id="ARBA00023170"/>
    </source>
</evidence>
<organism evidence="15">
    <name type="scientific">Propsilocerus akamusi</name>
    <dbReference type="NCBI Taxonomy" id="903466"/>
    <lineage>
        <taxon>Eukaryota</taxon>
        <taxon>Metazoa</taxon>
        <taxon>Ecdysozoa</taxon>
        <taxon>Arthropoda</taxon>
        <taxon>Hexapoda</taxon>
        <taxon>Insecta</taxon>
        <taxon>Pterygota</taxon>
        <taxon>Neoptera</taxon>
        <taxon>Endopterygota</taxon>
        <taxon>Diptera</taxon>
        <taxon>Nematocera</taxon>
        <taxon>Chironomoidea</taxon>
        <taxon>Chironomidae</taxon>
        <taxon>Propsilocerus</taxon>
    </lineage>
</organism>
<comment type="similarity">
    <text evidence="3">Belongs to the CD36 family.</text>
</comment>
<keyword evidence="8 14" id="KW-1133">Transmembrane helix</keyword>
<evidence type="ECO:0000256" key="4">
    <source>
        <dbReference type="ARBA" id="ARBA00022475"/>
    </source>
</evidence>
<keyword evidence="12" id="KW-0325">Glycoprotein</keyword>
<dbReference type="GO" id="GO:0005886">
    <property type="term" value="C:plasma membrane"/>
    <property type="evidence" value="ECO:0007669"/>
    <property type="project" value="UniProtKB-SubCell"/>
</dbReference>
<evidence type="ECO:0000256" key="10">
    <source>
        <dbReference type="ARBA" id="ARBA00023157"/>
    </source>
</evidence>
<accession>A0A7D0TCU5</accession>
<name>A0A7D0TCU5_9DIPT</name>
<keyword evidence="6 14" id="KW-0812">Transmembrane</keyword>
<comment type="subcellular location">
    <subcellularLocation>
        <location evidence="2">Cell membrane</location>
        <topology evidence="2">Multi-pass membrane protein</topology>
    </subcellularLocation>
</comment>
<keyword evidence="9 14" id="KW-0472">Membrane</keyword>
<keyword evidence="4" id="KW-1003">Cell membrane</keyword>
<dbReference type="Pfam" id="PF01130">
    <property type="entry name" value="CD36"/>
    <property type="match status" value="1"/>
</dbReference>
<evidence type="ECO:0000256" key="7">
    <source>
        <dbReference type="ARBA" id="ARBA00022725"/>
    </source>
</evidence>
<keyword evidence="10" id="KW-1015">Disulfide bond</keyword>